<sequence length="229" mass="26207">MKDLVVIPAREGSVGVKGKNKRPLAGKPLILHTVDFARKNFPDSLICVSTDDKEIIDLVEAEGLDVPFVRPDSLATSDATSEDVLKHALRYYRENKDFDAERIIMLQPTSPFRRDEDLKNMFDLYHNDIDMVVSGSLSQANPYYTLFEFRQDGYLEKSKPGKFTRRQDCPKIFEFNGSVYIMNVERLESKGIGAFDKILPFVMDARYSVDIDEELDFLWCAFLSEKGLV</sequence>
<dbReference type="Proteomes" id="UP000486602">
    <property type="component" value="Unassembled WGS sequence"/>
</dbReference>
<accession>A0A7K3WRV3</accession>
<comment type="caution">
    <text evidence="1">The sequence shown here is derived from an EMBL/GenBank/DDBJ whole genome shotgun (WGS) entry which is preliminary data.</text>
</comment>
<dbReference type="PANTHER" id="PTHR21485:SF6">
    <property type="entry name" value="N-ACYLNEURAMINATE CYTIDYLYLTRANSFERASE-RELATED"/>
    <property type="match status" value="1"/>
</dbReference>
<dbReference type="InterPro" id="IPR029044">
    <property type="entry name" value="Nucleotide-diphossugar_trans"/>
</dbReference>
<dbReference type="AlphaFoldDB" id="A0A7K3WRV3"/>
<evidence type="ECO:0000313" key="1">
    <source>
        <dbReference type="EMBL" id="NEN23435.1"/>
    </source>
</evidence>
<reference evidence="1 2" key="1">
    <citation type="submission" date="2020-02" db="EMBL/GenBank/DDBJ databases">
        <title>Out from the shadows clarifying the taxonomy of the family Cryomorphaceae and related taxa by utilizing the GTDB taxonomic framework.</title>
        <authorList>
            <person name="Bowman J.P."/>
        </authorList>
    </citation>
    <scope>NUCLEOTIDE SEQUENCE [LARGE SCALE GENOMIC DNA]</scope>
    <source>
        <strain evidence="1 2">QSSC 1-22</strain>
    </source>
</reference>
<dbReference type="Gene3D" id="3.90.550.10">
    <property type="entry name" value="Spore Coat Polysaccharide Biosynthesis Protein SpsA, Chain A"/>
    <property type="match status" value="1"/>
</dbReference>
<dbReference type="GO" id="GO:0008781">
    <property type="term" value="F:N-acylneuraminate cytidylyltransferase activity"/>
    <property type="evidence" value="ECO:0007669"/>
    <property type="project" value="TreeGrafter"/>
</dbReference>
<organism evidence="1 2">
    <name type="scientific">Cryomorpha ignava</name>
    <dbReference type="NCBI Taxonomy" id="101383"/>
    <lineage>
        <taxon>Bacteria</taxon>
        <taxon>Pseudomonadati</taxon>
        <taxon>Bacteroidota</taxon>
        <taxon>Flavobacteriia</taxon>
        <taxon>Flavobacteriales</taxon>
        <taxon>Cryomorphaceae</taxon>
        <taxon>Cryomorpha</taxon>
    </lineage>
</organism>
<dbReference type="InterPro" id="IPR050793">
    <property type="entry name" value="CMP-NeuNAc_synthase"/>
</dbReference>
<dbReference type="PANTHER" id="PTHR21485">
    <property type="entry name" value="HAD SUPERFAMILY MEMBERS CMAS AND KDSC"/>
    <property type="match status" value="1"/>
</dbReference>
<keyword evidence="1" id="KW-0548">Nucleotidyltransferase</keyword>
<dbReference type="InterPro" id="IPR003329">
    <property type="entry name" value="Cytidylyl_trans"/>
</dbReference>
<dbReference type="SUPFAM" id="SSF53448">
    <property type="entry name" value="Nucleotide-diphospho-sugar transferases"/>
    <property type="match status" value="1"/>
</dbReference>
<name>A0A7K3WRV3_9FLAO</name>
<dbReference type="CDD" id="cd02513">
    <property type="entry name" value="CMP-NeuAc_Synthase"/>
    <property type="match status" value="1"/>
</dbReference>
<protein>
    <submittedName>
        <fullName evidence="1">Acylneuraminate cytidylyltransferase family protein</fullName>
    </submittedName>
</protein>
<keyword evidence="2" id="KW-1185">Reference proteome</keyword>
<dbReference type="RefSeq" id="WP_163284665.1">
    <property type="nucleotide sequence ID" value="NZ_JAAGVY010000011.1"/>
</dbReference>
<dbReference type="Pfam" id="PF02348">
    <property type="entry name" value="CTP_transf_3"/>
    <property type="match status" value="1"/>
</dbReference>
<dbReference type="EMBL" id="JAAGVY010000011">
    <property type="protein sequence ID" value="NEN23435.1"/>
    <property type="molecule type" value="Genomic_DNA"/>
</dbReference>
<gene>
    <name evidence="1" type="ORF">G3O08_07970</name>
</gene>
<proteinExistence type="predicted"/>
<evidence type="ECO:0000313" key="2">
    <source>
        <dbReference type="Proteomes" id="UP000486602"/>
    </source>
</evidence>
<keyword evidence="1" id="KW-0808">Transferase</keyword>